<accession>A0A941EJV7</accession>
<dbReference type="InterPro" id="IPR036390">
    <property type="entry name" value="WH_DNA-bd_sf"/>
</dbReference>
<dbReference type="GO" id="GO:0032993">
    <property type="term" value="C:protein-DNA complex"/>
    <property type="evidence" value="ECO:0007669"/>
    <property type="project" value="TreeGrafter"/>
</dbReference>
<reference evidence="6" key="1">
    <citation type="submission" date="2021-04" db="EMBL/GenBank/DDBJ databases">
        <title>Genome based classification of Actinospica acidithermotolerans sp. nov., an actinobacterium isolated from an Indonesian hot spring.</title>
        <authorList>
            <person name="Kusuma A.B."/>
            <person name="Putra K.E."/>
            <person name="Nafisah S."/>
            <person name="Loh J."/>
            <person name="Nouioui I."/>
            <person name="Goodfellow M."/>
        </authorList>
    </citation>
    <scope>NUCLEOTIDE SEQUENCE</scope>
    <source>
        <strain evidence="6">MGRD01-02</strain>
    </source>
</reference>
<proteinExistence type="inferred from homology"/>
<protein>
    <submittedName>
        <fullName evidence="6">LysR family transcriptional regulator</fullName>
    </submittedName>
</protein>
<evidence type="ECO:0000256" key="1">
    <source>
        <dbReference type="ARBA" id="ARBA00009437"/>
    </source>
</evidence>
<dbReference type="InterPro" id="IPR005119">
    <property type="entry name" value="LysR_subst-bd"/>
</dbReference>
<keyword evidence="3" id="KW-0238">DNA-binding</keyword>
<evidence type="ECO:0000313" key="6">
    <source>
        <dbReference type="EMBL" id="MBR7828949.1"/>
    </source>
</evidence>
<keyword evidence="4" id="KW-0804">Transcription</keyword>
<dbReference type="AlphaFoldDB" id="A0A941EJV7"/>
<evidence type="ECO:0000259" key="5">
    <source>
        <dbReference type="PROSITE" id="PS50931"/>
    </source>
</evidence>
<evidence type="ECO:0000256" key="4">
    <source>
        <dbReference type="ARBA" id="ARBA00023163"/>
    </source>
</evidence>
<evidence type="ECO:0000256" key="3">
    <source>
        <dbReference type="ARBA" id="ARBA00023125"/>
    </source>
</evidence>
<dbReference type="SUPFAM" id="SSF46785">
    <property type="entry name" value="Winged helix' DNA-binding domain"/>
    <property type="match status" value="1"/>
</dbReference>
<dbReference type="CDD" id="cd08423">
    <property type="entry name" value="PBP2_LTTR_like_6"/>
    <property type="match status" value="1"/>
</dbReference>
<dbReference type="Pfam" id="PF03466">
    <property type="entry name" value="LysR_substrate"/>
    <property type="match status" value="1"/>
</dbReference>
<dbReference type="Proteomes" id="UP000676325">
    <property type="component" value="Unassembled WGS sequence"/>
</dbReference>
<sequence>MIDPNHLRTLRALADHGTVVAAAETLHLSPSAVSQQLNSLARTTGCTLLEKRGRGVVLTQPAKILLEHADAILERFEQAESDMRSYQHGDSAVLRVGGFSSALQCFVADAVSTALHRNGGWSIQIDEVESEESMAMLLDRELDLSVVMIAPNRPLLADRRISLEPLLADTYRAVVPAVHPLGALDELDRLSRLAYEPWVLSRHWTSTHEIIMAACAVAGFQPRAAHNTTDFAASVAMVGHGLGVSVIPRLGLPRVVPDSVKILPITVDPPTRHIAVAVRSGSAQPGSPLAQFRALLKEKVGYLTEPMTIAEAVERAADAPEDAKPRKKADS</sequence>
<feature type="domain" description="HTH lysR-type" evidence="5">
    <location>
        <begin position="2"/>
        <end position="59"/>
    </location>
</feature>
<dbReference type="Gene3D" id="3.40.190.10">
    <property type="entry name" value="Periplasmic binding protein-like II"/>
    <property type="match status" value="2"/>
</dbReference>
<dbReference type="RefSeq" id="WP_212520082.1">
    <property type="nucleotide sequence ID" value="NZ_JAGSOH010000070.1"/>
</dbReference>
<dbReference type="Gene3D" id="1.10.10.10">
    <property type="entry name" value="Winged helix-like DNA-binding domain superfamily/Winged helix DNA-binding domain"/>
    <property type="match status" value="1"/>
</dbReference>
<dbReference type="GO" id="GO:0003677">
    <property type="term" value="F:DNA binding"/>
    <property type="evidence" value="ECO:0007669"/>
    <property type="project" value="UniProtKB-KW"/>
</dbReference>
<dbReference type="SUPFAM" id="SSF53850">
    <property type="entry name" value="Periplasmic binding protein-like II"/>
    <property type="match status" value="1"/>
</dbReference>
<dbReference type="Pfam" id="PF00126">
    <property type="entry name" value="HTH_1"/>
    <property type="match status" value="1"/>
</dbReference>
<gene>
    <name evidence="6" type="ORF">KDK95_21745</name>
</gene>
<dbReference type="PANTHER" id="PTHR30346:SF29">
    <property type="entry name" value="LYSR SUBSTRATE-BINDING"/>
    <property type="match status" value="1"/>
</dbReference>
<dbReference type="GO" id="GO:0003700">
    <property type="term" value="F:DNA-binding transcription factor activity"/>
    <property type="evidence" value="ECO:0007669"/>
    <property type="project" value="InterPro"/>
</dbReference>
<evidence type="ECO:0000256" key="2">
    <source>
        <dbReference type="ARBA" id="ARBA00023015"/>
    </source>
</evidence>
<dbReference type="EMBL" id="JAGSOH010000070">
    <property type="protein sequence ID" value="MBR7828949.1"/>
    <property type="molecule type" value="Genomic_DNA"/>
</dbReference>
<dbReference type="PROSITE" id="PS50931">
    <property type="entry name" value="HTH_LYSR"/>
    <property type="match status" value="1"/>
</dbReference>
<comment type="caution">
    <text evidence="6">The sequence shown here is derived from an EMBL/GenBank/DDBJ whole genome shotgun (WGS) entry which is preliminary data.</text>
</comment>
<keyword evidence="7" id="KW-1185">Reference proteome</keyword>
<dbReference type="PANTHER" id="PTHR30346">
    <property type="entry name" value="TRANSCRIPTIONAL DUAL REGULATOR HCAR-RELATED"/>
    <property type="match status" value="1"/>
</dbReference>
<dbReference type="InterPro" id="IPR000847">
    <property type="entry name" value="LysR_HTH_N"/>
</dbReference>
<name>A0A941EJV7_9ACTN</name>
<evidence type="ECO:0000313" key="7">
    <source>
        <dbReference type="Proteomes" id="UP000676325"/>
    </source>
</evidence>
<dbReference type="InterPro" id="IPR036388">
    <property type="entry name" value="WH-like_DNA-bd_sf"/>
</dbReference>
<comment type="similarity">
    <text evidence="1">Belongs to the LysR transcriptional regulatory family.</text>
</comment>
<organism evidence="6 7">
    <name type="scientific">Actinospica acidithermotolerans</name>
    <dbReference type="NCBI Taxonomy" id="2828514"/>
    <lineage>
        <taxon>Bacteria</taxon>
        <taxon>Bacillati</taxon>
        <taxon>Actinomycetota</taxon>
        <taxon>Actinomycetes</taxon>
        <taxon>Catenulisporales</taxon>
        <taxon>Actinospicaceae</taxon>
        <taxon>Actinospica</taxon>
    </lineage>
</organism>
<keyword evidence="2" id="KW-0805">Transcription regulation</keyword>